<protein>
    <recommendedName>
        <fullName evidence="4">DUF222 domain-containing protein</fullName>
    </recommendedName>
</protein>
<sequence>MNPASLDQIGATTSFGDCLGDPGELTRDDAITAMSLHHDCSRQCLPLRRAEATLKAEYGSVPAASEEMTDQSWGAVMSARLRVAMRLSEHRPSLSEPT</sequence>
<gene>
    <name evidence="2" type="ORF">KV110_01760</name>
</gene>
<organism evidence="2 3">
    <name type="scientific">Nocardia iowensis</name>
    <dbReference type="NCBI Taxonomy" id="204891"/>
    <lineage>
        <taxon>Bacteria</taxon>
        <taxon>Bacillati</taxon>
        <taxon>Actinomycetota</taxon>
        <taxon>Actinomycetes</taxon>
        <taxon>Mycobacteriales</taxon>
        <taxon>Nocardiaceae</taxon>
        <taxon>Nocardia</taxon>
    </lineage>
</organism>
<keyword evidence="3" id="KW-1185">Reference proteome</keyword>
<accession>A0ABX8RQM5</accession>
<proteinExistence type="predicted"/>
<name>A0ABX8RQM5_NOCIO</name>
<reference evidence="2 3" key="1">
    <citation type="submission" date="2021-07" db="EMBL/GenBank/DDBJ databases">
        <title>Whole Genome Sequence of Nocardia Iowensis.</title>
        <authorList>
            <person name="Lamm A."/>
            <person name="Collins-Fairclough A.M."/>
            <person name="Bunk B."/>
            <person name="Sproer C."/>
        </authorList>
    </citation>
    <scope>NUCLEOTIDE SEQUENCE [LARGE SCALE GENOMIC DNA]</scope>
    <source>
        <strain evidence="2 3">NRRL 5646</strain>
    </source>
</reference>
<evidence type="ECO:0008006" key="4">
    <source>
        <dbReference type="Google" id="ProtNLM"/>
    </source>
</evidence>
<evidence type="ECO:0000313" key="3">
    <source>
        <dbReference type="Proteomes" id="UP000694257"/>
    </source>
</evidence>
<evidence type="ECO:0000313" key="2">
    <source>
        <dbReference type="EMBL" id="QXN91943.1"/>
    </source>
</evidence>
<dbReference type="Proteomes" id="UP000694257">
    <property type="component" value="Chromosome"/>
</dbReference>
<evidence type="ECO:0000256" key="1">
    <source>
        <dbReference type="SAM" id="MobiDB-lite"/>
    </source>
</evidence>
<dbReference type="RefSeq" id="WP_218472792.1">
    <property type="nucleotide sequence ID" value="NZ_BAABJN010000009.1"/>
</dbReference>
<dbReference type="EMBL" id="CP078145">
    <property type="protein sequence ID" value="QXN91943.1"/>
    <property type="molecule type" value="Genomic_DNA"/>
</dbReference>
<feature type="region of interest" description="Disordered" evidence="1">
    <location>
        <begin position="1"/>
        <end position="22"/>
    </location>
</feature>